<feature type="coiled-coil region" evidence="1">
    <location>
        <begin position="267"/>
        <end position="306"/>
    </location>
</feature>
<name>A0A518D040_9BACT</name>
<feature type="region of interest" description="Disordered" evidence="2">
    <location>
        <begin position="134"/>
        <end position="167"/>
    </location>
</feature>
<evidence type="ECO:0000256" key="2">
    <source>
        <dbReference type="SAM" id="MobiDB-lite"/>
    </source>
</evidence>
<protein>
    <recommendedName>
        <fullName evidence="5">AsmA family protein</fullName>
    </recommendedName>
</protein>
<evidence type="ECO:0008006" key="5">
    <source>
        <dbReference type="Google" id="ProtNLM"/>
    </source>
</evidence>
<evidence type="ECO:0000313" key="4">
    <source>
        <dbReference type="Proteomes" id="UP000319342"/>
    </source>
</evidence>
<dbReference type="EMBL" id="CP036290">
    <property type="protein sequence ID" value="QDU84823.1"/>
    <property type="molecule type" value="Genomic_DNA"/>
</dbReference>
<evidence type="ECO:0000313" key="3">
    <source>
        <dbReference type="EMBL" id="QDU84823.1"/>
    </source>
</evidence>
<dbReference type="RefSeq" id="WP_145187049.1">
    <property type="nucleotide sequence ID" value="NZ_CP036290.1"/>
</dbReference>
<keyword evidence="1" id="KW-0175">Coiled coil</keyword>
<organism evidence="3 4">
    <name type="scientific">Rohdeia mirabilis</name>
    <dbReference type="NCBI Taxonomy" id="2528008"/>
    <lineage>
        <taxon>Bacteria</taxon>
        <taxon>Pseudomonadati</taxon>
        <taxon>Planctomycetota</taxon>
        <taxon>Planctomycetia</taxon>
        <taxon>Planctomycetia incertae sedis</taxon>
        <taxon>Rohdeia</taxon>
    </lineage>
</organism>
<dbReference type="Proteomes" id="UP000319342">
    <property type="component" value="Chromosome"/>
</dbReference>
<sequence length="376" mass="40416">MKFFLRLAVVAVLGLLLVLGLLVFFRNGFIETAVEKAGQFAFGVPTPLEEVRTDLGSGAFALVDYEIENPEGFSDRPVFALGNASMELPLMRLRGDDELRIPEVRVEGLAILLERNDQGFNFSPLLDRIQKLTAASDDTGAKPPTTEPPTEPPTEPSTGPTTEPAKSGRPIVIERLVLADWTLALDFGGALKLAPHGLDTLVLENVRTDGQGLPGILAQVTEQLLGYVQTEGLGAVGLGDLSPELLAQIDGLRAKLGEDLPNLDELKAKLQGRVDEKVDELEALGQERLDELRQDARGEVESLLDKVTGGQELPPGAAEKLDELLNEVDGAELPADLKEKANDLLEKLSTDDKAKKLEEKAKKAKEKLGGLLGGGN</sequence>
<dbReference type="AlphaFoldDB" id="A0A518D040"/>
<evidence type="ECO:0000256" key="1">
    <source>
        <dbReference type="SAM" id="Coils"/>
    </source>
</evidence>
<proteinExistence type="predicted"/>
<dbReference type="SUPFAM" id="SSF58113">
    <property type="entry name" value="Apolipoprotein A-I"/>
    <property type="match status" value="1"/>
</dbReference>
<accession>A0A518D040</accession>
<dbReference type="OrthoDB" id="5401764at2"/>
<keyword evidence="4" id="KW-1185">Reference proteome</keyword>
<feature type="compositionally biased region" description="Pro residues" evidence="2">
    <location>
        <begin position="145"/>
        <end position="155"/>
    </location>
</feature>
<reference evidence="3 4" key="1">
    <citation type="submission" date="2019-02" db="EMBL/GenBank/DDBJ databases">
        <title>Deep-cultivation of Planctomycetes and their phenomic and genomic characterization uncovers novel biology.</title>
        <authorList>
            <person name="Wiegand S."/>
            <person name="Jogler M."/>
            <person name="Boedeker C."/>
            <person name="Pinto D."/>
            <person name="Vollmers J."/>
            <person name="Rivas-Marin E."/>
            <person name="Kohn T."/>
            <person name="Peeters S.H."/>
            <person name="Heuer A."/>
            <person name="Rast P."/>
            <person name="Oberbeckmann S."/>
            <person name="Bunk B."/>
            <person name="Jeske O."/>
            <person name="Meyerdierks A."/>
            <person name="Storesund J.E."/>
            <person name="Kallscheuer N."/>
            <person name="Luecker S."/>
            <person name="Lage O.M."/>
            <person name="Pohl T."/>
            <person name="Merkel B.J."/>
            <person name="Hornburger P."/>
            <person name="Mueller R.-W."/>
            <person name="Bruemmer F."/>
            <person name="Labrenz M."/>
            <person name="Spormann A.M."/>
            <person name="Op den Camp H."/>
            <person name="Overmann J."/>
            <person name="Amann R."/>
            <person name="Jetten M.S.M."/>
            <person name="Mascher T."/>
            <person name="Medema M.H."/>
            <person name="Devos D.P."/>
            <person name="Kaster A.-K."/>
            <person name="Ovreas L."/>
            <person name="Rohde M."/>
            <person name="Galperin M.Y."/>
            <person name="Jogler C."/>
        </authorList>
    </citation>
    <scope>NUCLEOTIDE SEQUENCE [LARGE SCALE GENOMIC DNA]</scope>
    <source>
        <strain evidence="3 4">Pla163</strain>
    </source>
</reference>
<gene>
    <name evidence="3" type="ORF">Pla163_19390</name>
</gene>